<reference evidence="1" key="1">
    <citation type="journal article" date="2014" name="Front. Microbiol.">
        <title>High frequency of phylogenetically diverse reductive dehalogenase-homologous genes in deep subseafloor sedimentary metagenomes.</title>
        <authorList>
            <person name="Kawai M."/>
            <person name="Futagami T."/>
            <person name="Toyoda A."/>
            <person name="Takaki Y."/>
            <person name="Nishi S."/>
            <person name="Hori S."/>
            <person name="Arai W."/>
            <person name="Tsubouchi T."/>
            <person name="Morono Y."/>
            <person name="Uchiyama I."/>
            <person name="Ito T."/>
            <person name="Fujiyama A."/>
            <person name="Inagaki F."/>
            <person name="Takami H."/>
        </authorList>
    </citation>
    <scope>NUCLEOTIDE SEQUENCE</scope>
    <source>
        <strain evidence="1">Expedition CK06-06</strain>
    </source>
</reference>
<evidence type="ECO:0000313" key="1">
    <source>
        <dbReference type="EMBL" id="GAH01386.1"/>
    </source>
</evidence>
<accession>X1BZW9</accession>
<dbReference type="EMBL" id="BART01022841">
    <property type="protein sequence ID" value="GAH01386.1"/>
    <property type="molecule type" value="Genomic_DNA"/>
</dbReference>
<proteinExistence type="predicted"/>
<organism evidence="1">
    <name type="scientific">marine sediment metagenome</name>
    <dbReference type="NCBI Taxonomy" id="412755"/>
    <lineage>
        <taxon>unclassified sequences</taxon>
        <taxon>metagenomes</taxon>
        <taxon>ecological metagenomes</taxon>
    </lineage>
</organism>
<dbReference type="AlphaFoldDB" id="X1BZW9"/>
<name>X1BZW9_9ZZZZ</name>
<sequence length="153" mass="16685">EEELQSALDRLSDMVNQSDAAEVEYIRVELRQDRMLVSAEGKAMGIPAETEDLKVWFEGRTVFAEGKVTALGFSPTLTAEAEVSCETDEPSVEVKEFKLGALPLSVLGLSEDKISGLINDAIEAAGIEVSVDRVPVELESIRIEDGKLIVVYK</sequence>
<comment type="caution">
    <text evidence="1">The sequence shown here is derived from an EMBL/GenBank/DDBJ whole genome shotgun (WGS) entry which is preliminary data.</text>
</comment>
<gene>
    <name evidence="1" type="ORF">S01H4_41723</name>
</gene>
<feature type="non-terminal residue" evidence="1">
    <location>
        <position position="1"/>
    </location>
</feature>
<protein>
    <submittedName>
        <fullName evidence="1">Uncharacterized protein</fullName>
    </submittedName>
</protein>